<reference evidence="2 3" key="1">
    <citation type="journal article" date="2010" name="Stand. Genomic Sci.">
        <title>Complete genome sequence of Planctomyces limnophilus type strain (Mu 290).</title>
        <authorList>
            <person name="Labutti K."/>
            <person name="Sikorski J."/>
            <person name="Schneider S."/>
            <person name="Nolan M."/>
            <person name="Lucas S."/>
            <person name="Glavina Del Rio T."/>
            <person name="Tice H."/>
            <person name="Cheng J.F."/>
            <person name="Goodwin L."/>
            <person name="Pitluck S."/>
            <person name="Liolios K."/>
            <person name="Ivanova N."/>
            <person name="Mavromatis K."/>
            <person name="Mikhailova N."/>
            <person name="Pati A."/>
            <person name="Chen A."/>
            <person name="Palaniappan K."/>
            <person name="Land M."/>
            <person name="Hauser L."/>
            <person name="Chang Y.J."/>
            <person name="Jeffries C.D."/>
            <person name="Tindall B.J."/>
            <person name="Rohde M."/>
            <person name="Goker M."/>
            <person name="Woyke T."/>
            <person name="Bristow J."/>
            <person name="Eisen J.A."/>
            <person name="Markowitz V."/>
            <person name="Hugenholtz P."/>
            <person name="Kyrpides N.C."/>
            <person name="Klenk H.P."/>
            <person name="Lapidus A."/>
        </authorList>
    </citation>
    <scope>NUCLEOTIDE SEQUENCE [LARGE SCALE GENOMIC DNA]</scope>
    <source>
        <strain evidence="3">ATCC 43296 / DSM 3776 / IFAM 1008 / 290</strain>
    </source>
</reference>
<keyword evidence="1" id="KW-0732">Signal</keyword>
<sequence>MGFMRQLFWMSALSLMLAATGFWSVPEAMAQGTATKGTATKGAAAAAAEEEDDYLAAEFLVPPQTSFFVAFPDVPGLVEGVKASTFGKLLADPDFQPFLNDVKAKIEEGSSKLKEELGLTLEELLSVPQGQVAIAVFPTESGEISGILMADYGDSEETIKTLIGKMEAALKEEGAEISAEKMDDVSVTIVTLPEEKVADSPVKQLAYFLSEGTFVFATSKDAAAAILDRWDGENEDVFAKNEAFTLVMDKVGRKDDSIEPDFKWFVNPVLLTEQIATAVQEQQPQAQSVIGMLPVLGLDKLKGVGGSMIIDEDDFDSIVKTYVHVEQPTSGVINFFKFPAIAMTPPKWVGANAAMYTGLNWDFQAAYAAGEALYDSFAGGGACARFMDSVAQQPPNIHLKKDVIDLLSGKLHFTSTGTGISEENPVGDLTLAIEVKDTSAASKLIAKLLDLGLAPHETRDFEGQKIYEFETPQEGITPALAVTANAIVITADVKVIEGIVRGTRTPLSTSPTYSKLSKFFPAKVSAITFQKGDAQLKTIYEQLRAGEGIAAEAEGLDFKKLPPFEKLAKYLRSSAGYSTNDDSGSLSVQFTLKEADPK</sequence>
<feature type="signal peptide" evidence="1">
    <location>
        <begin position="1"/>
        <end position="30"/>
    </location>
</feature>
<evidence type="ECO:0008006" key="4">
    <source>
        <dbReference type="Google" id="ProtNLM"/>
    </source>
</evidence>
<name>D5SUF6_PLAL2</name>
<dbReference type="KEGG" id="plm:Plim_3396"/>
<evidence type="ECO:0000313" key="2">
    <source>
        <dbReference type="EMBL" id="ADG69209.1"/>
    </source>
</evidence>
<protein>
    <recommendedName>
        <fullName evidence="4">DUF3352 domain-containing protein</fullName>
    </recommendedName>
</protein>
<dbReference type="OrthoDB" id="253793at2"/>
<accession>D5SUF6</accession>
<dbReference type="Proteomes" id="UP000002220">
    <property type="component" value="Chromosome"/>
</dbReference>
<dbReference type="HOGENOM" id="CLU_453214_0_0_0"/>
<dbReference type="Pfam" id="PF11832">
    <property type="entry name" value="DUF3352"/>
    <property type="match status" value="1"/>
</dbReference>
<dbReference type="InterPro" id="IPR021787">
    <property type="entry name" value="DUF3352"/>
</dbReference>
<dbReference type="AlphaFoldDB" id="D5SUF6"/>
<evidence type="ECO:0000313" key="3">
    <source>
        <dbReference type="Proteomes" id="UP000002220"/>
    </source>
</evidence>
<evidence type="ECO:0000256" key="1">
    <source>
        <dbReference type="SAM" id="SignalP"/>
    </source>
</evidence>
<dbReference type="STRING" id="521674.Plim_3396"/>
<proteinExistence type="predicted"/>
<dbReference type="EMBL" id="CP001744">
    <property type="protein sequence ID" value="ADG69209.1"/>
    <property type="molecule type" value="Genomic_DNA"/>
</dbReference>
<gene>
    <name evidence="2" type="ordered locus">Plim_3396</name>
</gene>
<organism evidence="2 3">
    <name type="scientific">Planctopirus limnophila (strain ATCC 43296 / DSM 3776 / IFAM 1008 / Mu 290)</name>
    <name type="common">Planctomyces limnophilus</name>
    <dbReference type="NCBI Taxonomy" id="521674"/>
    <lineage>
        <taxon>Bacteria</taxon>
        <taxon>Pseudomonadati</taxon>
        <taxon>Planctomycetota</taxon>
        <taxon>Planctomycetia</taxon>
        <taxon>Planctomycetales</taxon>
        <taxon>Planctomycetaceae</taxon>
        <taxon>Planctopirus</taxon>
    </lineage>
</organism>
<dbReference type="eggNOG" id="ENOG502ZP6D">
    <property type="taxonomic scope" value="Bacteria"/>
</dbReference>
<keyword evidence="3" id="KW-1185">Reference proteome</keyword>
<feature type="chain" id="PRO_5003076243" description="DUF3352 domain-containing protein" evidence="1">
    <location>
        <begin position="31"/>
        <end position="598"/>
    </location>
</feature>